<reference evidence="1 2" key="1">
    <citation type="journal article" date="2018" name="Front. Microbiol.">
        <title>Genome-Wide Analysis of Corynespora cassiicola Leaf Fall Disease Putative Effectors.</title>
        <authorList>
            <person name="Lopez D."/>
            <person name="Ribeiro S."/>
            <person name="Label P."/>
            <person name="Fumanal B."/>
            <person name="Venisse J.S."/>
            <person name="Kohler A."/>
            <person name="de Oliveira R.R."/>
            <person name="Labutti K."/>
            <person name="Lipzen A."/>
            <person name="Lail K."/>
            <person name="Bauer D."/>
            <person name="Ohm R.A."/>
            <person name="Barry K.W."/>
            <person name="Spatafora J."/>
            <person name="Grigoriev I.V."/>
            <person name="Martin F.M."/>
            <person name="Pujade-Renaud V."/>
        </authorList>
    </citation>
    <scope>NUCLEOTIDE SEQUENCE [LARGE SCALE GENOMIC DNA]</scope>
    <source>
        <strain evidence="1 2">Philippines</strain>
    </source>
</reference>
<dbReference type="AlphaFoldDB" id="A0A2T2NBQ9"/>
<name>A0A2T2NBQ9_CORCC</name>
<protein>
    <submittedName>
        <fullName evidence="1">Uncharacterized protein</fullName>
    </submittedName>
</protein>
<sequence length="134" mass="14766">MDMYIGPALLTATIAAHCYSVSCPPEPVRPHAPRRMRWKPCGILGDHKLLVQGVALLVPACHPSVDIQHHRILSITSPTINIFLSVRILSISFCSSSNNSTGQVQTRLEVFRRRLSSASIPAVRTDQRTVCLPD</sequence>
<accession>A0A2T2NBQ9</accession>
<dbReference type="EMBL" id="KZ678141">
    <property type="protein sequence ID" value="PSN62854.1"/>
    <property type="molecule type" value="Genomic_DNA"/>
</dbReference>
<gene>
    <name evidence="1" type="ORF">BS50DRAFT_131086</name>
</gene>
<keyword evidence="2" id="KW-1185">Reference proteome</keyword>
<organism evidence="1 2">
    <name type="scientific">Corynespora cassiicola Philippines</name>
    <dbReference type="NCBI Taxonomy" id="1448308"/>
    <lineage>
        <taxon>Eukaryota</taxon>
        <taxon>Fungi</taxon>
        <taxon>Dikarya</taxon>
        <taxon>Ascomycota</taxon>
        <taxon>Pezizomycotina</taxon>
        <taxon>Dothideomycetes</taxon>
        <taxon>Pleosporomycetidae</taxon>
        <taxon>Pleosporales</taxon>
        <taxon>Corynesporascaceae</taxon>
        <taxon>Corynespora</taxon>
    </lineage>
</organism>
<evidence type="ECO:0000313" key="2">
    <source>
        <dbReference type="Proteomes" id="UP000240883"/>
    </source>
</evidence>
<evidence type="ECO:0000313" key="1">
    <source>
        <dbReference type="EMBL" id="PSN62854.1"/>
    </source>
</evidence>
<dbReference type="Proteomes" id="UP000240883">
    <property type="component" value="Unassembled WGS sequence"/>
</dbReference>
<proteinExistence type="predicted"/>